<dbReference type="EMBL" id="MAYH01000034">
    <property type="protein sequence ID" value="OCA70595.1"/>
    <property type="molecule type" value="Genomic_DNA"/>
</dbReference>
<evidence type="ECO:0000256" key="1">
    <source>
        <dbReference type="ARBA" id="ARBA00004496"/>
    </source>
</evidence>
<evidence type="ECO:0000313" key="5">
    <source>
        <dbReference type="EMBL" id="OCA70595.1"/>
    </source>
</evidence>
<dbReference type="InterPro" id="IPR002104">
    <property type="entry name" value="Integrase_catalytic"/>
</dbReference>
<dbReference type="AlphaFoldDB" id="A0A1B8ZG49"/>
<keyword evidence="6" id="KW-1185">Reference proteome</keyword>
<dbReference type="GO" id="GO:0015074">
    <property type="term" value="P:DNA integration"/>
    <property type="evidence" value="ECO:0007669"/>
    <property type="project" value="UniProtKB-KW"/>
</dbReference>
<evidence type="ECO:0000313" key="6">
    <source>
        <dbReference type="Proteomes" id="UP000092651"/>
    </source>
</evidence>
<dbReference type="GO" id="GO:0003677">
    <property type="term" value="F:DNA binding"/>
    <property type="evidence" value="ECO:0007669"/>
    <property type="project" value="InterPro"/>
</dbReference>
<keyword evidence="2" id="KW-0229">DNA integration</keyword>
<dbReference type="PANTHER" id="PTHR30349">
    <property type="entry name" value="PHAGE INTEGRASE-RELATED"/>
    <property type="match status" value="1"/>
</dbReference>
<evidence type="ECO:0000256" key="3">
    <source>
        <dbReference type="ARBA" id="ARBA00023172"/>
    </source>
</evidence>
<dbReference type="GO" id="GO:0006310">
    <property type="term" value="P:DNA recombination"/>
    <property type="evidence" value="ECO:0007669"/>
    <property type="project" value="UniProtKB-KW"/>
</dbReference>
<dbReference type="Proteomes" id="UP000092651">
    <property type="component" value="Unassembled WGS sequence"/>
</dbReference>
<sequence length="247" mass="28812">MICKFKKKFLVKWQNIRSIRKKRRASKTMTYLSTDGIKLLLKQIPNKSRESIRDLAMLTLLYDTGCRVQELIDLKPSCIRFEYPCHIRVTSKGNKQRDIPLKKEQLEFLQQYIDEYNLNRAEFQKKELFFNRARGKLTTAGVTYILKKYADEARKENGSLIPKQISPHIIRHSKAMHLLQGGVNLVYIRDFLGHVSIQTTEIYARADSKQKREALESVYEDVVPEKGKKGSWENNDGLKDFLKSLGI</sequence>
<evidence type="ECO:0000256" key="2">
    <source>
        <dbReference type="ARBA" id="ARBA00022908"/>
    </source>
</evidence>
<dbReference type="InterPro" id="IPR013762">
    <property type="entry name" value="Integrase-like_cat_sf"/>
</dbReference>
<gene>
    <name evidence="5" type="ORF">BBI01_11625</name>
</gene>
<organism evidence="5 6">
    <name type="scientific">Chryseobacterium artocarpi</name>
    <dbReference type="NCBI Taxonomy" id="1414727"/>
    <lineage>
        <taxon>Bacteria</taxon>
        <taxon>Pseudomonadati</taxon>
        <taxon>Bacteroidota</taxon>
        <taxon>Flavobacteriia</taxon>
        <taxon>Flavobacteriales</taxon>
        <taxon>Weeksellaceae</taxon>
        <taxon>Chryseobacterium group</taxon>
        <taxon>Chryseobacterium</taxon>
    </lineage>
</organism>
<dbReference type="InterPro" id="IPR050090">
    <property type="entry name" value="Tyrosine_recombinase_XerCD"/>
</dbReference>
<feature type="domain" description="Tyr recombinase" evidence="4">
    <location>
        <begin position="27"/>
        <end position="216"/>
    </location>
</feature>
<name>A0A1B8ZG49_9FLAO</name>
<protein>
    <recommendedName>
        <fullName evidence="4">Tyr recombinase domain-containing protein</fullName>
    </recommendedName>
</protein>
<dbReference type="Pfam" id="PF00589">
    <property type="entry name" value="Phage_integrase"/>
    <property type="match status" value="1"/>
</dbReference>
<dbReference type="SUPFAM" id="SSF56349">
    <property type="entry name" value="DNA breaking-rejoining enzymes"/>
    <property type="match status" value="1"/>
</dbReference>
<dbReference type="Gene3D" id="1.10.443.10">
    <property type="entry name" value="Intergrase catalytic core"/>
    <property type="match status" value="1"/>
</dbReference>
<comment type="caution">
    <text evidence="5">The sequence shown here is derived from an EMBL/GenBank/DDBJ whole genome shotgun (WGS) entry which is preliminary data.</text>
</comment>
<dbReference type="InterPro" id="IPR011010">
    <property type="entry name" value="DNA_brk_join_enz"/>
</dbReference>
<dbReference type="GO" id="GO:0005737">
    <property type="term" value="C:cytoplasm"/>
    <property type="evidence" value="ECO:0007669"/>
    <property type="project" value="UniProtKB-SubCell"/>
</dbReference>
<dbReference type="PROSITE" id="PS51898">
    <property type="entry name" value="TYR_RECOMBINASE"/>
    <property type="match status" value="1"/>
</dbReference>
<keyword evidence="3" id="KW-0233">DNA recombination</keyword>
<evidence type="ECO:0000259" key="4">
    <source>
        <dbReference type="PROSITE" id="PS51898"/>
    </source>
</evidence>
<dbReference type="CDD" id="cd01182">
    <property type="entry name" value="INT_RitC_C_like"/>
    <property type="match status" value="1"/>
</dbReference>
<dbReference type="PANTHER" id="PTHR30349:SF77">
    <property type="entry name" value="TYROSINE RECOMBINASE XERC"/>
    <property type="match status" value="1"/>
</dbReference>
<accession>A0A1B8ZG49</accession>
<comment type="subcellular location">
    <subcellularLocation>
        <location evidence="1">Cytoplasm</location>
    </subcellularLocation>
</comment>
<proteinExistence type="predicted"/>
<reference evidence="5 6" key="1">
    <citation type="submission" date="2016-07" db="EMBL/GenBank/DDBJ databases">
        <authorList>
            <person name="Jeong J.-J."/>
            <person name="Kim D.W."/>
            <person name="Sang M.K."/>
            <person name="Choi I.-G."/>
            <person name="Kim K.D."/>
        </authorList>
    </citation>
    <scope>NUCLEOTIDE SEQUENCE [LARGE SCALE GENOMIC DNA]</scope>
    <source>
        <strain evidence="5 6">UTM-3</strain>
    </source>
</reference>